<name>A0A6C0G7U3_9BACL</name>
<organism evidence="2 3">
    <name type="scientific">Paenibacillus lycopersici</name>
    <dbReference type="NCBI Taxonomy" id="2704462"/>
    <lineage>
        <taxon>Bacteria</taxon>
        <taxon>Bacillati</taxon>
        <taxon>Bacillota</taxon>
        <taxon>Bacilli</taxon>
        <taxon>Bacillales</taxon>
        <taxon>Paenibacillaceae</taxon>
        <taxon>Paenibacillus</taxon>
    </lineage>
</organism>
<accession>A0A6C0G7U3</accession>
<dbReference type="Pfam" id="PF13471">
    <property type="entry name" value="Transglut_core3"/>
    <property type="match status" value="1"/>
</dbReference>
<dbReference type="InterPro" id="IPR032708">
    <property type="entry name" value="McjB_C"/>
</dbReference>
<dbReference type="Proteomes" id="UP000476064">
    <property type="component" value="Chromosome"/>
</dbReference>
<dbReference type="KEGG" id="plyc:GXP70_08160"/>
<dbReference type="InterPro" id="IPR053521">
    <property type="entry name" value="McjB-like"/>
</dbReference>
<dbReference type="AlphaFoldDB" id="A0A6C0G7U3"/>
<evidence type="ECO:0000313" key="2">
    <source>
        <dbReference type="EMBL" id="QHT63803.1"/>
    </source>
</evidence>
<dbReference type="EMBL" id="CP048209">
    <property type="protein sequence ID" value="QHT63803.1"/>
    <property type="molecule type" value="Genomic_DNA"/>
</dbReference>
<gene>
    <name evidence="2" type="ORF">GXP70_08160</name>
</gene>
<evidence type="ECO:0000259" key="1">
    <source>
        <dbReference type="Pfam" id="PF13471"/>
    </source>
</evidence>
<feature type="domain" description="Microcin J25-processing protein McjB C-terminal" evidence="1">
    <location>
        <begin position="46"/>
        <end position="132"/>
    </location>
</feature>
<protein>
    <submittedName>
        <fullName evidence="2">Lasso peptide biosynthesis B2 protein</fullName>
    </submittedName>
</protein>
<sequence>MKMNRQMKWLIVEAVFCLGWARLLKAMPFSKVVRHLDLQPHETTYAYNEADEAVMRRISNALHLVSRHTWWESKCLVRGLAAMNMLARRGIESTLYLGTAKDGDGRLIAHAWVRSGRIYVTGAAEIPQFTMIRLFGKNAAGSRSNGGALSRSR</sequence>
<dbReference type="NCBIfam" id="NF033537">
    <property type="entry name" value="lasso_biosyn_B2"/>
    <property type="match status" value="1"/>
</dbReference>
<proteinExistence type="predicted"/>
<keyword evidence="3" id="KW-1185">Reference proteome</keyword>
<reference evidence="2 3" key="1">
    <citation type="submission" date="2020-01" db="EMBL/GenBank/DDBJ databases">
        <title>Paenibacillus sp. nov., isolated from tomato rhizosphere.</title>
        <authorList>
            <person name="Weon H.-Y."/>
            <person name="Lee S.A."/>
        </authorList>
    </citation>
    <scope>NUCLEOTIDE SEQUENCE [LARGE SCALE GENOMIC DNA]</scope>
    <source>
        <strain evidence="2 3">12200R-189</strain>
    </source>
</reference>
<evidence type="ECO:0000313" key="3">
    <source>
        <dbReference type="Proteomes" id="UP000476064"/>
    </source>
</evidence>